<evidence type="ECO:0000256" key="2">
    <source>
        <dbReference type="ARBA" id="ARBA00022692"/>
    </source>
</evidence>
<evidence type="ECO:0000313" key="7">
    <source>
        <dbReference type="Ensembl" id="ENSCPBP00000038343.1"/>
    </source>
</evidence>
<protein>
    <submittedName>
        <fullName evidence="7">Cholesterol 25-hydroxylase</fullName>
    </submittedName>
</protein>
<evidence type="ECO:0000256" key="5">
    <source>
        <dbReference type="SAM" id="Phobius"/>
    </source>
</evidence>
<dbReference type="GO" id="GO:0005506">
    <property type="term" value="F:iron ion binding"/>
    <property type="evidence" value="ECO:0007669"/>
    <property type="project" value="InterPro"/>
</dbReference>
<dbReference type="AlphaFoldDB" id="A0A8C3IW67"/>
<feature type="transmembrane region" description="Helical" evidence="5">
    <location>
        <begin position="128"/>
        <end position="149"/>
    </location>
</feature>
<evidence type="ECO:0000256" key="3">
    <source>
        <dbReference type="ARBA" id="ARBA00022989"/>
    </source>
</evidence>
<feature type="transmembrane region" description="Helical" evidence="5">
    <location>
        <begin position="85"/>
        <end position="108"/>
    </location>
</feature>
<dbReference type="InterPro" id="IPR050307">
    <property type="entry name" value="Sterol_Desaturase_Related"/>
</dbReference>
<dbReference type="Pfam" id="PF04116">
    <property type="entry name" value="FA_hydroxylase"/>
    <property type="match status" value="1"/>
</dbReference>
<feature type="domain" description="Fatty acid hydroxylase" evidence="6">
    <location>
        <begin position="133"/>
        <end position="258"/>
    </location>
</feature>
<dbReference type="GO" id="GO:0008610">
    <property type="term" value="P:lipid biosynthetic process"/>
    <property type="evidence" value="ECO:0007669"/>
    <property type="project" value="InterPro"/>
</dbReference>
<dbReference type="GO" id="GO:1903914">
    <property type="term" value="P:negative regulation of fusion of virus membrane with host plasma membrane"/>
    <property type="evidence" value="ECO:0007669"/>
    <property type="project" value="Ensembl"/>
</dbReference>
<comment type="subcellular location">
    <subcellularLocation>
        <location evidence="1">Membrane</location>
    </subcellularLocation>
</comment>
<accession>A0A8C3IW67</accession>
<dbReference type="PANTHER" id="PTHR11863">
    <property type="entry name" value="STEROL DESATURASE"/>
    <property type="match status" value="1"/>
</dbReference>
<dbReference type="GO" id="GO:0001567">
    <property type="term" value="F:cholesterol 25-hydroxylase activity"/>
    <property type="evidence" value="ECO:0007669"/>
    <property type="project" value="Ensembl"/>
</dbReference>
<gene>
    <name evidence="7" type="primary">CH25H</name>
</gene>
<dbReference type="GO" id="GO:0035754">
    <property type="term" value="P:B cell chemotaxis"/>
    <property type="evidence" value="ECO:0007669"/>
    <property type="project" value="Ensembl"/>
</dbReference>
<name>A0A8C3IW67_CHRPI</name>
<dbReference type="InterPro" id="IPR006694">
    <property type="entry name" value="Fatty_acid_hydroxylase"/>
</dbReference>
<keyword evidence="2 5" id="KW-0812">Transmembrane</keyword>
<sequence>MNCSVHHRVLLSYGMEKRLDPGTLQLLWDFVKAKEQLLKSPYFPVLFSFTAYLTFCLPYIALDFLSTKVPAVRKYKIQPLSFPTLGMMVPCMVQCVYHHAVFIFPVTVAHWYWRPVDLPVMAPDLPRVLLDVTVCLLLFDFQYFLWHLLHHKVPWLYKTFHKVHHKHVSTFALTTQYSSVWELLSLGFFAAINPVLLKCHPLTEMIFFLVNIWLSVEDHSGYELPWSTNRLMPFGLYGGAPHHDLHHLKFKCNYGISLKREWGGPHAACSQEKLLASLGYFPMSLGLLPPLCLGRVLPNPPAGGGRTPSLW</sequence>
<dbReference type="GeneTree" id="ENSGT00940000162142"/>
<organism evidence="7 8">
    <name type="scientific">Chrysemys picta bellii</name>
    <name type="common">Western painted turtle</name>
    <name type="synonym">Emys bellii</name>
    <dbReference type="NCBI Taxonomy" id="8478"/>
    <lineage>
        <taxon>Eukaryota</taxon>
        <taxon>Metazoa</taxon>
        <taxon>Chordata</taxon>
        <taxon>Craniata</taxon>
        <taxon>Vertebrata</taxon>
        <taxon>Euteleostomi</taxon>
        <taxon>Archelosauria</taxon>
        <taxon>Testudinata</taxon>
        <taxon>Testudines</taxon>
        <taxon>Cryptodira</taxon>
        <taxon>Durocryptodira</taxon>
        <taxon>Testudinoidea</taxon>
        <taxon>Emydidae</taxon>
        <taxon>Chrysemys</taxon>
    </lineage>
</organism>
<dbReference type="GO" id="GO:0090206">
    <property type="term" value="P:negative regulation of cholesterol metabolic process"/>
    <property type="evidence" value="ECO:0007669"/>
    <property type="project" value="Ensembl"/>
</dbReference>
<reference evidence="7" key="2">
    <citation type="submission" date="2025-09" db="UniProtKB">
        <authorList>
            <consortium name="Ensembl"/>
        </authorList>
    </citation>
    <scope>IDENTIFICATION</scope>
</reference>
<evidence type="ECO:0000256" key="4">
    <source>
        <dbReference type="ARBA" id="ARBA00023136"/>
    </source>
</evidence>
<feature type="transmembrane region" description="Helical" evidence="5">
    <location>
        <begin position="42"/>
        <end position="65"/>
    </location>
</feature>
<keyword evidence="8" id="KW-1185">Reference proteome</keyword>
<keyword evidence="4 5" id="KW-0472">Membrane</keyword>
<dbReference type="GO" id="GO:0016020">
    <property type="term" value="C:membrane"/>
    <property type="evidence" value="ECO:0007669"/>
    <property type="project" value="UniProtKB-SubCell"/>
</dbReference>
<proteinExistence type="predicted"/>
<dbReference type="OMA" id="VPWLYKT"/>
<dbReference type="Ensembl" id="ENSCPBT00000044938.1">
    <property type="protein sequence ID" value="ENSCPBP00000038343.1"/>
    <property type="gene ID" value="ENSCPBG00000026502.1"/>
</dbReference>
<dbReference type="GO" id="GO:0034340">
    <property type="term" value="P:response to type I interferon"/>
    <property type="evidence" value="ECO:0007669"/>
    <property type="project" value="Ensembl"/>
</dbReference>
<dbReference type="Proteomes" id="UP000694380">
    <property type="component" value="Unplaced"/>
</dbReference>
<reference evidence="7" key="1">
    <citation type="submission" date="2025-08" db="UniProtKB">
        <authorList>
            <consortium name="Ensembl"/>
        </authorList>
    </citation>
    <scope>IDENTIFICATION</scope>
</reference>
<evidence type="ECO:0000256" key="1">
    <source>
        <dbReference type="ARBA" id="ARBA00004370"/>
    </source>
</evidence>
<evidence type="ECO:0000259" key="6">
    <source>
        <dbReference type="Pfam" id="PF04116"/>
    </source>
</evidence>
<keyword evidence="3 5" id="KW-1133">Transmembrane helix</keyword>
<evidence type="ECO:0000313" key="8">
    <source>
        <dbReference type="Proteomes" id="UP000694380"/>
    </source>
</evidence>
<dbReference type="GO" id="GO:0008203">
    <property type="term" value="P:cholesterol metabolic process"/>
    <property type="evidence" value="ECO:0007669"/>
    <property type="project" value="Ensembl"/>
</dbReference>